<evidence type="ECO:0000256" key="12">
    <source>
        <dbReference type="ARBA" id="ARBA00022695"/>
    </source>
</evidence>
<evidence type="ECO:0000256" key="23">
    <source>
        <dbReference type="ARBA" id="ARBA00033406"/>
    </source>
</evidence>
<evidence type="ECO:0000256" key="1">
    <source>
        <dbReference type="ARBA" id="ARBA00001698"/>
    </source>
</evidence>
<sequence>MIGLTVWHLTLAAGALFLVGYVVLGLLLAIPSTRALGNDLLRTFITATFIAALIFVAFNAGGPVLAGLLIAMAARIGYEATHVRLGMAAARAVAILTALATAALLWTAPPLAPVALAGLWVLTTARLVFTPGPREGRIWAIADLLAFPILPLLIFVQAAQAPATSALMLATYIMVESFDSYALAWGRLIGRTPAFPRLSPRKTIEGLVGGAFMLVLTVLAVSCFIDVPPREALVGGIIVGVFTVAGDLGASRLKRNAGVKDFPVVMARQGGVLDTVDSWVAAGAGLTVLLAVLQLSA</sequence>
<keyword evidence="17" id="KW-1208">Phospholipid metabolism</keyword>
<dbReference type="EC" id="2.7.7.41" evidence="6"/>
<comment type="catalytic activity">
    <reaction evidence="1">
        <text>a 1,2-diacyl-sn-glycero-3-phosphate + CTP + H(+) = a CDP-1,2-diacyl-sn-glycerol + diphosphate</text>
        <dbReference type="Rhea" id="RHEA:16229"/>
        <dbReference type="ChEBI" id="CHEBI:15378"/>
        <dbReference type="ChEBI" id="CHEBI:33019"/>
        <dbReference type="ChEBI" id="CHEBI:37563"/>
        <dbReference type="ChEBI" id="CHEBI:58332"/>
        <dbReference type="ChEBI" id="CHEBI:58608"/>
        <dbReference type="EC" id="2.7.7.41"/>
    </reaction>
</comment>
<evidence type="ECO:0000256" key="22">
    <source>
        <dbReference type="ARBA" id="ARBA00032743"/>
    </source>
</evidence>
<reference evidence="25 26" key="1">
    <citation type="submission" date="2016-10" db="EMBL/GenBank/DDBJ databases">
        <authorList>
            <person name="de Groot N.N."/>
        </authorList>
    </citation>
    <scope>NUCLEOTIDE SEQUENCE [LARGE SCALE GENOMIC DNA]</scope>
    <source>
        <strain evidence="25 26">DSM 27842</strain>
    </source>
</reference>
<gene>
    <name evidence="25" type="ORF">SAMN04490248_10750</name>
</gene>
<feature type="transmembrane region" description="Helical" evidence="24">
    <location>
        <begin position="141"/>
        <end position="160"/>
    </location>
</feature>
<evidence type="ECO:0000256" key="15">
    <source>
        <dbReference type="ARBA" id="ARBA00023136"/>
    </source>
</evidence>
<keyword evidence="13 24" id="KW-1133">Transmembrane helix</keyword>
<feature type="transmembrane region" description="Helical" evidence="24">
    <location>
        <begin position="207"/>
        <end position="227"/>
    </location>
</feature>
<comment type="similarity">
    <text evidence="5">Belongs to the CDS family.</text>
</comment>
<evidence type="ECO:0000256" key="10">
    <source>
        <dbReference type="ARBA" id="ARBA00022679"/>
    </source>
</evidence>
<evidence type="ECO:0000313" key="26">
    <source>
        <dbReference type="Proteomes" id="UP000198893"/>
    </source>
</evidence>
<evidence type="ECO:0000256" key="6">
    <source>
        <dbReference type="ARBA" id="ARBA00012487"/>
    </source>
</evidence>
<evidence type="ECO:0000256" key="3">
    <source>
        <dbReference type="ARBA" id="ARBA00005119"/>
    </source>
</evidence>
<dbReference type="GO" id="GO:0004605">
    <property type="term" value="F:phosphatidate cytidylyltransferase activity"/>
    <property type="evidence" value="ECO:0007669"/>
    <property type="project" value="UniProtKB-EC"/>
</dbReference>
<evidence type="ECO:0000313" key="25">
    <source>
        <dbReference type="EMBL" id="SEO57777.1"/>
    </source>
</evidence>
<evidence type="ECO:0000256" key="18">
    <source>
        <dbReference type="ARBA" id="ARBA00029893"/>
    </source>
</evidence>
<evidence type="ECO:0000256" key="4">
    <source>
        <dbReference type="ARBA" id="ARBA00005189"/>
    </source>
</evidence>
<dbReference type="PANTHER" id="PTHR46382:SF1">
    <property type="entry name" value="PHOSPHATIDATE CYTIDYLYLTRANSFERASE"/>
    <property type="match status" value="1"/>
</dbReference>
<keyword evidence="15 24" id="KW-0472">Membrane</keyword>
<feature type="transmembrane region" description="Helical" evidence="24">
    <location>
        <begin position="233"/>
        <end position="250"/>
    </location>
</feature>
<evidence type="ECO:0000256" key="16">
    <source>
        <dbReference type="ARBA" id="ARBA00023209"/>
    </source>
</evidence>
<evidence type="ECO:0000256" key="9">
    <source>
        <dbReference type="ARBA" id="ARBA00022516"/>
    </source>
</evidence>
<evidence type="ECO:0000256" key="24">
    <source>
        <dbReference type="SAM" id="Phobius"/>
    </source>
</evidence>
<feature type="transmembrane region" description="Helical" evidence="24">
    <location>
        <begin position="6"/>
        <end position="28"/>
    </location>
</feature>
<dbReference type="Proteomes" id="UP000198893">
    <property type="component" value="Unassembled WGS sequence"/>
</dbReference>
<comment type="pathway">
    <text evidence="3">Phospholipid metabolism; CDP-diacylglycerol biosynthesis; CDP-diacylglycerol from sn-glycerol 3-phosphate: step 3/3.</text>
</comment>
<feature type="transmembrane region" description="Helical" evidence="24">
    <location>
        <begin position="88"/>
        <end position="106"/>
    </location>
</feature>
<evidence type="ECO:0000256" key="17">
    <source>
        <dbReference type="ARBA" id="ARBA00023264"/>
    </source>
</evidence>
<dbReference type="GO" id="GO:0016024">
    <property type="term" value="P:CDP-diacylglycerol biosynthetic process"/>
    <property type="evidence" value="ECO:0007669"/>
    <property type="project" value="TreeGrafter"/>
</dbReference>
<evidence type="ECO:0000256" key="20">
    <source>
        <dbReference type="ARBA" id="ARBA00032253"/>
    </source>
</evidence>
<dbReference type="STRING" id="569882.SAMN04490248_10750"/>
<keyword evidence="14" id="KW-0443">Lipid metabolism</keyword>
<keyword evidence="12 25" id="KW-0548">Nucleotidyltransferase</keyword>
<accession>A0A1H8QUP9</accession>
<organism evidence="25 26">
    <name type="scientific">Salinihabitans flavidus</name>
    <dbReference type="NCBI Taxonomy" id="569882"/>
    <lineage>
        <taxon>Bacteria</taxon>
        <taxon>Pseudomonadati</taxon>
        <taxon>Pseudomonadota</taxon>
        <taxon>Alphaproteobacteria</taxon>
        <taxon>Rhodobacterales</taxon>
        <taxon>Roseobacteraceae</taxon>
        <taxon>Salinihabitans</taxon>
    </lineage>
</organism>
<dbReference type="EMBL" id="FODS01000007">
    <property type="protein sequence ID" value="SEO57777.1"/>
    <property type="molecule type" value="Genomic_DNA"/>
</dbReference>
<evidence type="ECO:0000256" key="7">
    <source>
        <dbReference type="ARBA" id="ARBA00019373"/>
    </source>
</evidence>
<comment type="subcellular location">
    <subcellularLocation>
        <location evidence="2">Cell membrane</location>
        <topology evidence="2">Multi-pass membrane protein</topology>
    </subcellularLocation>
</comment>
<dbReference type="AlphaFoldDB" id="A0A1H8QUP9"/>
<keyword evidence="26" id="KW-1185">Reference proteome</keyword>
<dbReference type="RefSeq" id="WP_175483191.1">
    <property type="nucleotide sequence ID" value="NZ_FODS01000007.1"/>
</dbReference>
<keyword evidence="9" id="KW-0444">Lipid biosynthesis</keyword>
<keyword evidence="8" id="KW-1003">Cell membrane</keyword>
<evidence type="ECO:0000256" key="8">
    <source>
        <dbReference type="ARBA" id="ARBA00022475"/>
    </source>
</evidence>
<evidence type="ECO:0000256" key="11">
    <source>
        <dbReference type="ARBA" id="ARBA00022692"/>
    </source>
</evidence>
<evidence type="ECO:0000256" key="19">
    <source>
        <dbReference type="ARBA" id="ARBA00031825"/>
    </source>
</evidence>
<keyword evidence="16" id="KW-0594">Phospholipid biosynthesis</keyword>
<name>A0A1H8QUP9_9RHOB</name>
<evidence type="ECO:0000256" key="14">
    <source>
        <dbReference type="ARBA" id="ARBA00023098"/>
    </source>
</evidence>
<dbReference type="GO" id="GO:0005886">
    <property type="term" value="C:plasma membrane"/>
    <property type="evidence" value="ECO:0007669"/>
    <property type="project" value="UniProtKB-SubCell"/>
</dbReference>
<proteinExistence type="inferred from homology"/>
<dbReference type="PANTHER" id="PTHR46382">
    <property type="entry name" value="PHOSPHATIDATE CYTIDYLYLTRANSFERASE"/>
    <property type="match status" value="1"/>
</dbReference>
<keyword evidence="10 25" id="KW-0808">Transferase</keyword>
<protein>
    <recommendedName>
        <fullName evidence="7">Phosphatidate cytidylyltransferase</fullName>
        <ecNumber evidence="6">2.7.7.41</ecNumber>
    </recommendedName>
    <alternativeName>
        <fullName evidence="20">CDP-DAG synthase</fullName>
    </alternativeName>
    <alternativeName>
        <fullName evidence="22">CDP-DG synthase</fullName>
    </alternativeName>
    <alternativeName>
        <fullName evidence="18">CDP-diacylglycerol synthase</fullName>
    </alternativeName>
    <alternativeName>
        <fullName evidence="21">CDP-diglyceride pyrophosphorylase</fullName>
    </alternativeName>
    <alternativeName>
        <fullName evidence="23">CDP-diglyceride synthase</fullName>
    </alternativeName>
    <alternativeName>
        <fullName evidence="19">CTP:phosphatidate cytidylyltransferase</fullName>
    </alternativeName>
</protein>
<comment type="pathway">
    <text evidence="4">Lipid metabolism.</text>
</comment>
<feature type="transmembrane region" description="Helical" evidence="24">
    <location>
        <begin position="271"/>
        <end position="293"/>
    </location>
</feature>
<dbReference type="Pfam" id="PF01148">
    <property type="entry name" value="CTP_transf_1"/>
    <property type="match status" value="1"/>
</dbReference>
<feature type="transmembrane region" description="Helical" evidence="24">
    <location>
        <begin position="166"/>
        <end position="186"/>
    </location>
</feature>
<evidence type="ECO:0000256" key="5">
    <source>
        <dbReference type="ARBA" id="ARBA00010185"/>
    </source>
</evidence>
<evidence type="ECO:0000256" key="21">
    <source>
        <dbReference type="ARBA" id="ARBA00032396"/>
    </source>
</evidence>
<keyword evidence="11 24" id="KW-0812">Transmembrane</keyword>
<evidence type="ECO:0000256" key="13">
    <source>
        <dbReference type="ARBA" id="ARBA00022989"/>
    </source>
</evidence>
<evidence type="ECO:0000256" key="2">
    <source>
        <dbReference type="ARBA" id="ARBA00004651"/>
    </source>
</evidence>